<dbReference type="GO" id="GO:0008270">
    <property type="term" value="F:zinc ion binding"/>
    <property type="evidence" value="ECO:0007669"/>
    <property type="project" value="TreeGrafter"/>
</dbReference>
<reference evidence="5" key="1">
    <citation type="submission" date="2020-10" db="EMBL/GenBank/DDBJ databases">
        <authorList>
            <person name="Gilroy R."/>
        </authorList>
    </citation>
    <scope>NUCLEOTIDE SEQUENCE</scope>
    <source>
        <strain evidence="5">CHK158-818</strain>
    </source>
</reference>
<dbReference type="PROSITE" id="PS51257">
    <property type="entry name" value="PROKAR_LIPOPROTEIN"/>
    <property type="match status" value="1"/>
</dbReference>
<evidence type="ECO:0000313" key="6">
    <source>
        <dbReference type="Proteomes" id="UP000824112"/>
    </source>
</evidence>
<dbReference type="InterPro" id="IPR040234">
    <property type="entry name" value="QC/QCL"/>
</dbReference>
<feature type="chain" id="PRO_5039412185" evidence="3">
    <location>
        <begin position="23"/>
        <end position="329"/>
    </location>
</feature>
<dbReference type="PANTHER" id="PTHR12283:SF6">
    <property type="entry name" value="GLUTAMINYL-PEPTIDE CYCLOTRANSFERASE-RELATED"/>
    <property type="match status" value="1"/>
</dbReference>
<evidence type="ECO:0000256" key="1">
    <source>
        <dbReference type="ARBA" id="ARBA00022679"/>
    </source>
</evidence>
<dbReference type="InterPro" id="IPR007484">
    <property type="entry name" value="Peptidase_M28"/>
</dbReference>
<comment type="caution">
    <text evidence="5">The sequence shown here is derived from an EMBL/GenBank/DDBJ whole genome shotgun (WGS) entry which is preliminary data.</text>
</comment>
<feature type="domain" description="Peptidase M28" evidence="4">
    <location>
        <begin position="101"/>
        <end position="325"/>
    </location>
</feature>
<keyword evidence="2" id="KW-0012">Acyltransferase</keyword>
<dbReference type="GO" id="GO:0016603">
    <property type="term" value="F:glutaminyl-peptide cyclotransferase activity"/>
    <property type="evidence" value="ECO:0007669"/>
    <property type="project" value="TreeGrafter"/>
</dbReference>
<evidence type="ECO:0000256" key="2">
    <source>
        <dbReference type="ARBA" id="ARBA00023315"/>
    </source>
</evidence>
<keyword evidence="3" id="KW-0732">Signal</keyword>
<protein>
    <submittedName>
        <fullName evidence="5">M28 family peptidase</fullName>
    </submittedName>
</protein>
<sequence>MKMFLAILLSTLLCACGSNTPASEPETSPQKEPVFVPVFNEDSAYCYIQRQVDFGYRIPNTEAHAKAAQYLASELKRHGAEVFVQEAPVKTYDGTLLNGKNIIASFDPDKKERVLLFAHWDSRPYADRDADPANHRQPIEGANDGGSGTGVLLEIARQISQAKPRIGIDIILFDAEDYGRPSFLEEPATDNGETWALGSQYWAKHPHKPGYKAKYGILLDMVGGTNATFHQEAFSLRFAPSVVKKVWETAQTIGYGSYFPTTPGGGITDDHLFVNDAGIPSIDIIDLRPDNSETGFYEHWHTVNDTMENIDRATLKAVGQTVLTVIYNE</sequence>
<evidence type="ECO:0000313" key="5">
    <source>
        <dbReference type="EMBL" id="HIU54384.1"/>
    </source>
</evidence>
<proteinExistence type="predicted"/>
<dbReference type="PANTHER" id="PTHR12283">
    <property type="entry name" value="GLUTAMINYL-PEPTIDE CYCLOTRANSFERASE"/>
    <property type="match status" value="1"/>
</dbReference>
<accession>A0A9D1M6A3</accession>
<evidence type="ECO:0000259" key="4">
    <source>
        <dbReference type="Pfam" id="PF04389"/>
    </source>
</evidence>
<dbReference type="Proteomes" id="UP000824112">
    <property type="component" value="Unassembled WGS sequence"/>
</dbReference>
<dbReference type="SUPFAM" id="SSF53187">
    <property type="entry name" value="Zn-dependent exopeptidases"/>
    <property type="match status" value="1"/>
</dbReference>
<dbReference type="AlphaFoldDB" id="A0A9D1M6A3"/>
<evidence type="ECO:0000256" key="3">
    <source>
        <dbReference type="SAM" id="SignalP"/>
    </source>
</evidence>
<reference evidence="5" key="2">
    <citation type="journal article" date="2021" name="PeerJ">
        <title>Extensive microbial diversity within the chicken gut microbiome revealed by metagenomics and culture.</title>
        <authorList>
            <person name="Gilroy R."/>
            <person name="Ravi A."/>
            <person name="Getino M."/>
            <person name="Pursley I."/>
            <person name="Horton D.L."/>
            <person name="Alikhan N.F."/>
            <person name="Baker D."/>
            <person name="Gharbi K."/>
            <person name="Hall N."/>
            <person name="Watson M."/>
            <person name="Adriaenssens E.M."/>
            <person name="Foster-Nyarko E."/>
            <person name="Jarju S."/>
            <person name="Secka A."/>
            <person name="Antonio M."/>
            <person name="Oren A."/>
            <person name="Chaudhuri R.R."/>
            <person name="La Ragione R."/>
            <person name="Hildebrand F."/>
            <person name="Pallen M.J."/>
        </authorList>
    </citation>
    <scope>NUCLEOTIDE SEQUENCE</scope>
    <source>
        <strain evidence="5">CHK158-818</strain>
    </source>
</reference>
<dbReference type="Pfam" id="PF04389">
    <property type="entry name" value="Peptidase_M28"/>
    <property type="match status" value="1"/>
</dbReference>
<dbReference type="EMBL" id="DVNA01000024">
    <property type="protein sequence ID" value="HIU54384.1"/>
    <property type="molecule type" value="Genomic_DNA"/>
</dbReference>
<name>A0A9D1M6A3_9BACT</name>
<gene>
    <name evidence="5" type="ORF">IAB03_01090</name>
</gene>
<keyword evidence="1" id="KW-0808">Transferase</keyword>
<organism evidence="5 6">
    <name type="scientific">Candidatus Gallibacteroides avistercoris</name>
    <dbReference type="NCBI Taxonomy" id="2840833"/>
    <lineage>
        <taxon>Bacteria</taxon>
        <taxon>Pseudomonadati</taxon>
        <taxon>Bacteroidota</taxon>
        <taxon>Bacteroidia</taxon>
        <taxon>Bacteroidales</taxon>
        <taxon>Bacteroidaceae</taxon>
        <taxon>Bacteroidaceae incertae sedis</taxon>
        <taxon>Candidatus Gallibacteroides</taxon>
    </lineage>
</organism>
<dbReference type="Gene3D" id="3.40.630.10">
    <property type="entry name" value="Zn peptidases"/>
    <property type="match status" value="1"/>
</dbReference>
<feature type="signal peptide" evidence="3">
    <location>
        <begin position="1"/>
        <end position="22"/>
    </location>
</feature>